<gene>
    <name evidence="1" type="ORF">HHL20_00495</name>
</gene>
<dbReference type="GO" id="GO:0005524">
    <property type="term" value="F:ATP binding"/>
    <property type="evidence" value="ECO:0007669"/>
    <property type="project" value="UniProtKB-KW"/>
</dbReference>
<dbReference type="RefSeq" id="WP_169229260.1">
    <property type="nucleotide sequence ID" value="NZ_JABBGF010000001.1"/>
</dbReference>
<dbReference type="EMBL" id="JABBGF010000001">
    <property type="protein sequence ID" value="NML55814.1"/>
    <property type="molecule type" value="Genomic_DNA"/>
</dbReference>
<keyword evidence="2" id="KW-1185">Reference proteome</keyword>
<comment type="caution">
    <text evidence="1">The sequence shown here is derived from an EMBL/GenBank/DDBJ whole genome shotgun (WGS) entry which is preliminary data.</text>
</comment>
<evidence type="ECO:0000313" key="1">
    <source>
        <dbReference type="EMBL" id="NML55814.1"/>
    </source>
</evidence>
<dbReference type="InterPro" id="IPR036890">
    <property type="entry name" value="HATPase_C_sf"/>
</dbReference>
<dbReference type="SUPFAM" id="SSF55874">
    <property type="entry name" value="ATPase domain of HSP90 chaperone/DNA topoisomerase II/histidine kinase"/>
    <property type="match status" value="1"/>
</dbReference>
<keyword evidence="1" id="KW-0067">ATP-binding</keyword>
<dbReference type="Gene3D" id="3.30.565.10">
    <property type="entry name" value="Histidine kinase-like ATPase, C-terminal domain"/>
    <property type="match status" value="1"/>
</dbReference>
<protein>
    <submittedName>
        <fullName evidence="1">ATP-binding protein</fullName>
    </submittedName>
</protein>
<proteinExistence type="predicted"/>
<organism evidence="1 2">
    <name type="scientific">Chryseobacterium cheonjiense</name>
    <dbReference type="NCBI Taxonomy" id="2728845"/>
    <lineage>
        <taxon>Bacteria</taxon>
        <taxon>Pseudomonadati</taxon>
        <taxon>Bacteroidota</taxon>
        <taxon>Flavobacteriia</taxon>
        <taxon>Flavobacteriales</taxon>
        <taxon>Weeksellaceae</taxon>
        <taxon>Chryseobacterium group</taxon>
        <taxon>Chryseobacterium</taxon>
    </lineage>
</organism>
<reference evidence="1 2" key="1">
    <citation type="submission" date="2020-04" db="EMBL/GenBank/DDBJ databases">
        <title>Chryseobacterium sp. RJ-7-14 sp. nov., isolated from Jeju soil.</title>
        <authorList>
            <person name="Dahal R.H."/>
            <person name="Chaudhary D.K."/>
        </authorList>
    </citation>
    <scope>NUCLEOTIDE SEQUENCE [LARGE SCALE GENOMIC DNA]</scope>
    <source>
        <strain evidence="1 2">RJ-7-14</strain>
    </source>
</reference>
<evidence type="ECO:0000313" key="2">
    <source>
        <dbReference type="Proteomes" id="UP000552615"/>
    </source>
</evidence>
<name>A0A7Y0A358_9FLAO</name>
<dbReference type="AlphaFoldDB" id="A0A7Y0A358"/>
<sequence length="695" mass="82045">MSSDIIESPISNITNLKNRVNKLYVPKTKSLLPLFEVISNSIHAILEKRILDKTFEGEININLIRTGSPDALKQLDDLDKYPIKSFEIIDNGIGFNNENLNSFKEFDSEKKAKIGGKGIGRLVCLKLFSKLIFDSIYIENNKFYERSFEYKKNSKEGFDKYSEKEVFGNLKTGTKVILNDFEEEYQLKAPRDIFDISRQIITHFQLNFIEKIAPKITVTNQNGNEIILNNLFSREFESEILDDTFYIGESEFKVYITKSYNALSHKILYCAHERAVKDEGLSKYIEDLRFAIEDNTDKNKSYHFQVFVLGDFLNQHVNEERTNFHFSDDDIDDDDEITLAKIRRHTIEKIESLLEDFLSRTRKEKIEQYLPIIQKEFPNYSSVIEYNREKVEKIPQGLTPHELDVKLYEIESEWKVDVKKEGKKLLEDKKDITKLEDYNFLYEKFWSEFNEIGKTDLARYVVHRRSVIDLLDRLIEWDENQDFYNEDIIHSLFFPIKEDKKSVIHDKQNLWLLDERLTFNNLLASDKTFKQVQELNSNSGDRIDLIIKQEEVFDKATLFSEDKNPQECFTIIEFKKPYRNDYQHGDVKKDPVKQVRKYMKEIVEGQVKKNGRKIEAGKTTPFYCYIIADITNTLESILIEETFTKMPDGMGYFRFYSEEILPYKAYIEVLPFKKIIKNARERNKILFDKLNIPSS</sequence>
<keyword evidence="1" id="KW-0547">Nucleotide-binding</keyword>
<accession>A0A7Y0A358</accession>
<dbReference type="Proteomes" id="UP000552615">
    <property type="component" value="Unassembled WGS sequence"/>
</dbReference>